<evidence type="ECO:0000313" key="1">
    <source>
        <dbReference type="EMBL" id="GGU85713.1"/>
    </source>
</evidence>
<evidence type="ECO:0000313" key="2">
    <source>
        <dbReference type="Proteomes" id="UP000649573"/>
    </source>
</evidence>
<accession>A0ABQ2VGE0</accession>
<comment type="caution">
    <text evidence="1">The sequence shown here is derived from an EMBL/GenBank/DDBJ whole genome shotgun (WGS) entry which is preliminary data.</text>
</comment>
<evidence type="ECO:0008006" key="3">
    <source>
        <dbReference type="Google" id="ProtNLM"/>
    </source>
</evidence>
<name>A0ABQ2VGE0_9PSEU</name>
<sequence length="146" mass="15930">MDEELAQAPNRVSVAARRYRELFGWHTHAVGNAVVATLDAALGAVVVPATVVLDVCSRLERCGEPCPTLVTADPMHAWLVLANTVDHEPWVDLPLGVRVLPMSTRLLLPPSTVDGREVRWVREPRADKRWLPAVGAVLCAARTELG</sequence>
<proteinExistence type="predicted"/>
<keyword evidence="2" id="KW-1185">Reference proteome</keyword>
<organism evidence="1 2">
    <name type="scientific">Lentzea flava</name>
    <dbReference type="NCBI Taxonomy" id="103732"/>
    <lineage>
        <taxon>Bacteria</taxon>
        <taxon>Bacillati</taxon>
        <taxon>Actinomycetota</taxon>
        <taxon>Actinomycetes</taxon>
        <taxon>Pseudonocardiales</taxon>
        <taxon>Pseudonocardiaceae</taxon>
        <taxon>Lentzea</taxon>
    </lineage>
</organism>
<dbReference type="EMBL" id="BMRE01000097">
    <property type="protein sequence ID" value="GGU85713.1"/>
    <property type="molecule type" value="Genomic_DNA"/>
</dbReference>
<gene>
    <name evidence="1" type="ORF">GCM10010178_89780</name>
</gene>
<protein>
    <recommendedName>
        <fullName evidence="3">DNA primase/polymerase bifunctional N-terminal domain-containing protein</fullName>
    </recommendedName>
</protein>
<dbReference type="Proteomes" id="UP000649573">
    <property type="component" value="Unassembled WGS sequence"/>
</dbReference>
<reference evidence="2" key="1">
    <citation type="journal article" date="2019" name="Int. J. Syst. Evol. Microbiol.">
        <title>The Global Catalogue of Microorganisms (GCM) 10K type strain sequencing project: providing services to taxonomists for standard genome sequencing and annotation.</title>
        <authorList>
            <consortium name="The Broad Institute Genomics Platform"/>
            <consortium name="The Broad Institute Genome Sequencing Center for Infectious Disease"/>
            <person name="Wu L."/>
            <person name="Ma J."/>
        </authorList>
    </citation>
    <scope>NUCLEOTIDE SEQUENCE [LARGE SCALE GENOMIC DNA]</scope>
    <source>
        <strain evidence="2">JCM 3296</strain>
    </source>
</reference>